<dbReference type="PANTHER" id="PTHR43025:SF3">
    <property type="entry name" value="MONOGALACTOSYLDIACYLGLYCEROL SYNTHASE 1, CHLOROPLASTIC"/>
    <property type="match status" value="1"/>
</dbReference>
<evidence type="ECO:0000313" key="5">
    <source>
        <dbReference type="EMBL" id="NYH92307.1"/>
    </source>
</evidence>
<keyword evidence="6" id="KW-1185">Reference proteome</keyword>
<evidence type="ECO:0000313" key="6">
    <source>
        <dbReference type="Proteomes" id="UP000579605"/>
    </source>
</evidence>
<dbReference type="InterPro" id="IPR050519">
    <property type="entry name" value="Glycosyltransf_28_UgtP"/>
</dbReference>
<dbReference type="PANTHER" id="PTHR43025">
    <property type="entry name" value="MONOGALACTOSYLDIACYLGLYCEROL SYNTHASE"/>
    <property type="match status" value="1"/>
</dbReference>
<evidence type="ECO:0000256" key="3">
    <source>
        <dbReference type="ARBA" id="ARBA00022679"/>
    </source>
</evidence>
<proteinExistence type="inferred from homology"/>
<dbReference type="Gene3D" id="3.40.50.2000">
    <property type="entry name" value="Glycogen Phosphorylase B"/>
    <property type="match status" value="2"/>
</dbReference>
<organism evidence="5 6">
    <name type="scientific">Actinopolymorpha rutila</name>
    <dbReference type="NCBI Taxonomy" id="446787"/>
    <lineage>
        <taxon>Bacteria</taxon>
        <taxon>Bacillati</taxon>
        <taxon>Actinomycetota</taxon>
        <taxon>Actinomycetes</taxon>
        <taxon>Propionibacteriales</taxon>
        <taxon>Actinopolymorphaceae</taxon>
        <taxon>Actinopolymorpha</taxon>
    </lineage>
</organism>
<dbReference type="Pfam" id="PF06925">
    <property type="entry name" value="MGDG_synth"/>
    <property type="match status" value="1"/>
</dbReference>
<dbReference type="GO" id="GO:0016020">
    <property type="term" value="C:membrane"/>
    <property type="evidence" value="ECO:0007669"/>
    <property type="project" value="GOC"/>
</dbReference>
<feature type="domain" description="Diacylglycerol glucosyltransferase N-terminal" evidence="4">
    <location>
        <begin position="27"/>
        <end position="171"/>
    </location>
</feature>
<comment type="similarity">
    <text evidence="1">Belongs to the glycosyltransferase 28 family.</text>
</comment>
<gene>
    <name evidence="5" type="ORF">F4554_004945</name>
</gene>
<dbReference type="AlphaFoldDB" id="A0A852ZGU4"/>
<accession>A0A852ZGU4</accession>
<dbReference type="RefSeq" id="WP_179789750.1">
    <property type="nucleotide sequence ID" value="NZ_BAAARR010000005.1"/>
</dbReference>
<keyword evidence="3 5" id="KW-0808">Transferase</keyword>
<evidence type="ECO:0000256" key="2">
    <source>
        <dbReference type="ARBA" id="ARBA00022676"/>
    </source>
</evidence>
<dbReference type="GO" id="GO:0016758">
    <property type="term" value="F:hexosyltransferase activity"/>
    <property type="evidence" value="ECO:0007669"/>
    <property type="project" value="InterPro"/>
</dbReference>
<dbReference type="Proteomes" id="UP000579605">
    <property type="component" value="Unassembled WGS sequence"/>
</dbReference>
<dbReference type="GO" id="GO:0009247">
    <property type="term" value="P:glycolipid biosynthetic process"/>
    <property type="evidence" value="ECO:0007669"/>
    <property type="project" value="InterPro"/>
</dbReference>
<name>A0A852ZGU4_9ACTN</name>
<keyword evidence="2" id="KW-0328">Glycosyltransferase</keyword>
<reference evidence="5 6" key="1">
    <citation type="submission" date="2020-07" db="EMBL/GenBank/DDBJ databases">
        <title>Sequencing the genomes of 1000 actinobacteria strains.</title>
        <authorList>
            <person name="Klenk H.-P."/>
        </authorList>
    </citation>
    <scope>NUCLEOTIDE SEQUENCE [LARGE SCALE GENOMIC DNA]</scope>
    <source>
        <strain evidence="5 6">DSM 18448</strain>
    </source>
</reference>
<dbReference type="SUPFAM" id="SSF53756">
    <property type="entry name" value="UDP-Glycosyltransferase/glycogen phosphorylase"/>
    <property type="match status" value="1"/>
</dbReference>
<dbReference type="InterPro" id="IPR009695">
    <property type="entry name" value="Diacylglyc_glucosyltr_N"/>
</dbReference>
<evidence type="ECO:0000259" key="4">
    <source>
        <dbReference type="Pfam" id="PF06925"/>
    </source>
</evidence>
<dbReference type="EMBL" id="JACBZH010000001">
    <property type="protein sequence ID" value="NYH92307.1"/>
    <property type="molecule type" value="Genomic_DNA"/>
</dbReference>
<comment type="caution">
    <text evidence="5">The sequence shown here is derived from an EMBL/GenBank/DDBJ whole genome shotgun (WGS) entry which is preliminary data.</text>
</comment>
<protein>
    <submittedName>
        <fullName evidence="5">UDP-N-acetylglucosamine:LPS N-acetylglucosamine transferase</fullName>
    </submittedName>
</protein>
<sequence>MSDPSVRPVVPNGRRTLIVSASMGGGHDQVAAETARRLRERGHQVQLLDLLRLLPAGIGGAIRSGYAATLRYGPGRYQRVYDRFADPDAARQLVEPLVRLLVPAARDAVRAADPDTVVTTFHLAAAVVGRLRMDGVLRTPALVVLTEFAPHALWLSPGNDAYLCLSPEGRDLAAGQVGARAYWLGPLTPQSPGNFPNKPADGGDETYSADGRHLVVLSTGAWGVATNLVATVRALVESGRYFPLVLCGRNERLLARLDRVAGPGHALGWRDDVDELLAGAYALVENSGGQTCTEAFGAGTPVVIHQPLPGHGLAAAAHLTRIGAVTRTDDPRDLPAALDSLGPGTPARSRQVECARALFRPDSTDLLECLTQVTT</sequence>
<evidence type="ECO:0000256" key="1">
    <source>
        <dbReference type="ARBA" id="ARBA00006962"/>
    </source>
</evidence>